<proteinExistence type="predicted"/>
<name>A0AAD8QD09_9PEZI</name>
<keyword evidence="1" id="KW-0813">Transport</keyword>
<dbReference type="SUPFAM" id="SSF52540">
    <property type="entry name" value="P-loop containing nucleoside triphosphate hydrolases"/>
    <property type="match status" value="1"/>
</dbReference>
<feature type="transmembrane region" description="Helical" evidence="3">
    <location>
        <begin position="63"/>
        <end position="86"/>
    </location>
</feature>
<dbReference type="AlphaFoldDB" id="A0AAD8QD09"/>
<feature type="transmembrane region" description="Helical" evidence="3">
    <location>
        <begin position="20"/>
        <end position="42"/>
    </location>
</feature>
<dbReference type="Gene3D" id="3.40.50.300">
    <property type="entry name" value="P-loop containing nucleotide triphosphate hydrolases"/>
    <property type="match status" value="1"/>
</dbReference>
<dbReference type="GO" id="GO:0016020">
    <property type="term" value="C:membrane"/>
    <property type="evidence" value="ECO:0007669"/>
    <property type="project" value="InterPro"/>
</dbReference>
<dbReference type="GO" id="GO:0140359">
    <property type="term" value="F:ABC-type transporter activity"/>
    <property type="evidence" value="ECO:0007669"/>
    <property type="project" value="InterPro"/>
</dbReference>
<evidence type="ECO:0000256" key="2">
    <source>
        <dbReference type="ARBA" id="ARBA00022737"/>
    </source>
</evidence>
<dbReference type="GO" id="GO:0005524">
    <property type="term" value="F:ATP binding"/>
    <property type="evidence" value="ECO:0007669"/>
    <property type="project" value="InterPro"/>
</dbReference>
<comment type="caution">
    <text evidence="5">The sequence shown here is derived from an EMBL/GenBank/DDBJ whole genome shotgun (WGS) entry which is preliminary data.</text>
</comment>
<dbReference type="PANTHER" id="PTHR19229:SF36">
    <property type="entry name" value="ATP-BINDING CASSETTE SUB-FAMILY A MEMBER 2"/>
    <property type="match status" value="1"/>
</dbReference>
<keyword evidence="2" id="KW-0677">Repeat</keyword>
<protein>
    <submittedName>
        <fullName evidence="5">P-loop containing nucleoside triphosphate hydrolase protein</fullName>
    </submittedName>
</protein>
<dbReference type="EMBL" id="JAHLJV010000001">
    <property type="protein sequence ID" value="KAK1599949.1"/>
    <property type="molecule type" value="Genomic_DNA"/>
</dbReference>
<evidence type="ECO:0000313" key="5">
    <source>
        <dbReference type="EMBL" id="KAK1599949.1"/>
    </source>
</evidence>
<dbReference type="Pfam" id="PF00005">
    <property type="entry name" value="ABC_tran"/>
    <property type="match status" value="1"/>
</dbReference>
<feature type="domain" description="ABC transporter" evidence="4">
    <location>
        <begin position="120"/>
        <end position="341"/>
    </location>
</feature>
<dbReference type="InterPro" id="IPR003439">
    <property type="entry name" value="ABC_transporter-like_ATP-bd"/>
</dbReference>
<organism evidence="5 6">
    <name type="scientific">Colletotrichum navitas</name>
    <dbReference type="NCBI Taxonomy" id="681940"/>
    <lineage>
        <taxon>Eukaryota</taxon>
        <taxon>Fungi</taxon>
        <taxon>Dikarya</taxon>
        <taxon>Ascomycota</taxon>
        <taxon>Pezizomycotina</taxon>
        <taxon>Sordariomycetes</taxon>
        <taxon>Hypocreomycetidae</taxon>
        <taxon>Glomerellales</taxon>
        <taxon>Glomerellaceae</taxon>
        <taxon>Colletotrichum</taxon>
        <taxon>Colletotrichum graminicola species complex</taxon>
    </lineage>
</organism>
<keyword evidence="3" id="KW-0812">Transmembrane</keyword>
<evidence type="ECO:0000256" key="1">
    <source>
        <dbReference type="ARBA" id="ARBA00022448"/>
    </source>
</evidence>
<sequence>MGEMPAGPNAFVDTAETDGVMTATTFGLNIFFPIGSVFRSVAFGLNAMEISYWNSAIIPASPICAYGGPVLFLIVQVAALFGIPVWSESSLIADPEKLPGFPSDEVRTEKVQIEITADTLGALHLTKPLGQNVTDKDISIGIGKGELLAPIGSSGAGKLTSIDLIREELTEDYGNGYLYEEDAMSVSAQRHLGSCAKYDALDLLNTKEYLIFFAKIEGVENVQWNVDIIMAKLGLSPFANRPSPKLSGGNKQTLSLAIALMVLVLDEPTSAMGAVAKQAFLKITRQISPDRSLLLIPPLCRDEFLPSATHETASEIQKSLLHLKTSQNSTVVHSRREDFRQFLGA</sequence>
<dbReference type="GO" id="GO:0005319">
    <property type="term" value="F:lipid transporter activity"/>
    <property type="evidence" value="ECO:0007669"/>
    <property type="project" value="TreeGrafter"/>
</dbReference>
<accession>A0AAD8QD09</accession>
<keyword evidence="3" id="KW-0472">Membrane</keyword>
<keyword evidence="3" id="KW-1133">Transmembrane helix</keyword>
<dbReference type="GeneID" id="85443828"/>
<dbReference type="InterPro" id="IPR027417">
    <property type="entry name" value="P-loop_NTPase"/>
</dbReference>
<dbReference type="RefSeq" id="XP_060420445.1">
    <property type="nucleotide sequence ID" value="XM_060559588.1"/>
</dbReference>
<evidence type="ECO:0000256" key="3">
    <source>
        <dbReference type="SAM" id="Phobius"/>
    </source>
</evidence>
<reference evidence="5" key="1">
    <citation type="submission" date="2021-06" db="EMBL/GenBank/DDBJ databases">
        <title>Comparative genomics, transcriptomics and evolutionary studies reveal genomic signatures of adaptation to plant cell wall in hemibiotrophic fungi.</title>
        <authorList>
            <consortium name="DOE Joint Genome Institute"/>
            <person name="Baroncelli R."/>
            <person name="Diaz J.F."/>
            <person name="Benocci T."/>
            <person name="Peng M."/>
            <person name="Battaglia E."/>
            <person name="Haridas S."/>
            <person name="Andreopoulos W."/>
            <person name="Labutti K."/>
            <person name="Pangilinan J."/>
            <person name="Floch G.L."/>
            <person name="Makela M.R."/>
            <person name="Henrissat B."/>
            <person name="Grigoriev I.V."/>
            <person name="Crouch J.A."/>
            <person name="De Vries R.P."/>
            <person name="Sukno S.A."/>
            <person name="Thon M.R."/>
        </authorList>
    </citation>
    <scope>NUCLEOTIDE SEQUENCE</scope>
    <source>
        <strain evidence="5">CBS 125086</strain>
    </source>
</reference>
<dbReference type="PANTHER" id="PTHR19229">
    <property type="entry name" value="ATP-BINDING CASSETTE TRANSPORTER SUBFAMILY A ABCA"/>
    <property type="match status" value="1"/>
</dbReference>
<dbReference type="PROSITE" id="PS50893">
    <property type="entry name" value="ABC_TRANSPORTER_2"/>
    <property type="match status" value="1"/>
</dbReference>
<dbReference type="InterPro" id="IPR026082">
    <property type="entry name" value="ABCA"/>
</dbReference>
<evidence type="ECO:0000313" key="6">
    <source>
        <dbReference type="Proteomes" id="UP001230504"/>
    </source>
</evidence>
<dbReference type="Proteomes" id="UP001230504">
    <property type="component" value="Unassembled WGS sequence"/>
</dbReference>
<dbReference type="GO" id="GO:0016887">
    <property type="term" value="F:ATP hydrolysis activity"/>
    <property type="evidence" value="ECO:0007669"/>
    <property type="project" value="InterPro"/>
</dbReference>
<evidence type="ECO:0000259" key="4">
    <source>
        <dbReference type="PROSITE" id="PS50893"/>
    </source>
</evidence>
<keyword evidence="6" id="KW-1185">Reference proteome</keyword>
<keyword evidence="5" id="KW-0378">Hydrolase</keyword>
<gene>
    <name evidence="5" type="ORF">LY79DRAFT_574392</name>
</gene>